<name>A0AAQ3KUJ2_9LILI</name>
<proteinExistence type="predicted"/>
<keyword evidence="2" id="KW-1185">Reference proteome</keyword>
<accession>A0AAQ3KUJ2</accession>
<dbReference type="AlphaFoldDB" id="A0AAQ3KUJ2"/>
<dbReference type="EMBL" id="CP136896">
    <property type="protein sequence ID" value="WOL15039.1"/>
    <property type="molecule type" value="Genomic_DNA"/>
</dbReference>
<evidence type="ECO:0000313" key="1">
    <source>
        <dbReference type="EMBL" id="WOL15039.1"/>
    </source>
</evidence>
<protein>
    <submittedName>
        <fullName evidence="1">Uncharacterized protein</fullName>
    </submittedName>
</protein>
<reference evidence="1 2" key="1">
    <citation type="submission" date="2023-10" db="EMBL/GenBank/DDBJ databases">
        <title>Chromosome-scale genome assembly provides insights into flower coloration mechanisms of Canna indica.</title>
        <authorList>
            <person name="Li C."/>
        </authorList>
    </citation>
    <scope>NUCLEOTIDE SEQUENCE [LARGE SCALE GENOMIC DNA]</scope>
    <source>
        <tissue evidence="1">Flower</tissue>
    </source>
</reference>
<dbReference type="Proteomes" id="UP001327560">
    <property type="component" value="Chromosome 7"/>
</dbReference>
<organism evidence="1 2">
    <name type="scientific">Canna indica</name>
    <name type="common">Indian-shot</name>
    <dbReference type="NCBI Taxonomy" id="4628"/>
    <lineage>
        <taxon>Eukaryota</taxon>
        <taxon>Viridiplantae</taxon>
        <taxon>Streptophyta</taxon>
        <taxon>Embryophyta</taxon>
        <taxon>Tracheophyta</taxon>
        <taxon>Spermatophyta</taxon>
        <taxon>Magnoliopsida</taxon>
        <taxon>Liliopsida</taxon>
        <taxon>Zingiberales</taxon>
        <taxon>Cannaceae</taxon>
        <taxon>Canna</taxon>
    </lineage>
</organism>
<gene>
    <name evidence="1" type="ORF">Cni_G23820</name>
</gene>
<evidence type="ECO:0000313" key="2">
    <source>
        <dbReference type="Proteomes" id="UP001327560"/>
    </source>
</evidence>
<sequence>MARQASELDNSFGLLLRQGILGKEGSSFCSGVIFRVADKIVAFSIAQNSYLYTSSSIPAGITLRTKGECGLVT</sequence>